<dbReference type="RefSeq" id="WP_159266957.1">
    <property type="nucleotide sequence ID" value="NZ_CACSIK010000001.1"/>
</dbReference>
<gene>
    <name evidence="2" type="ORF">IHBHHGIJ_00248</name>
    <name evidence="3" type="ORF">KFEGEMFD_00902</name>
</gene>
<keyword evidence="4" id="KW-1185">Reference proteome</keyword>
<dbReference type="InterPro" id="IPR011991">
    <property type="entry name" value="ArsR-like_HTH"/>
</dbReference>
<dbReference type="EMBL" id="CACSIM010000001">
    <property type="protein sequence ID" value="CAA0085438.1"/>
    <property type="molecule type" value="Genomic_DNA"/>
</dbReference>
<reference evidence="4 5" key="1">
    <citation type="submission" date="2019-11" db="EMBL/GenBank/DDBJ databases">
        <authorList>
            <person name="Holert J."/>
        </authorList>
    </citation>
    <scope>NUCLEOTIDE SEQUENCE [LARGE SCALE GENOMIC DNA]</scope>
    <source>
        <strain evidence="3">BC3_2A</strain>
        <strain evidence="2">SB11_1A</strain>
    </source>
</reference>
<dbReference type="EMBL" id="CACSIK010000001">
    <property type="protein sequence ID" value="CAA0080866.1"/>
    <property type="molecule type" value="Genomic_DNA"/>
</dbReference>
<dbReference type="InterPro" id="IPR036388">
    <property type="entry name" value="WH-like_DNA-bd_sf"/>
</dbReference>
<dbReference type="Pfam" id="PF12802">
    <property type="entry name" value="MarR_2"/>
    <property type="match status" value="1"/>
</dbReference>
<name>A0A5S9N7A3_9GAMM</name>
<dbReference type="InterPro" id="IPR036390">
    <property type="entry name" value="WH_DNA-bd_sf"/>
</dbReference>
<dbReference type="InterPro" id="IPR000835">
    <property type="entry name" value="HTH_MarR-typ"/>
</dbReference>
<dbReference type="SUPFAM" id="SSF46785">
    <property type="entry name" value="Winged helix' DNA-binding domain"/>
    <property type="match status" value="1"/>
</dbReference>
<feature type="domain" description="HTH marR-type" evidence="1">
    <location>
        <begin position="17"/>
        <end position="57"/>
    </location>
</feature>
<evidence type="ECO:0000313" key="4">
    <source>
        <dbReference type="Proteomes" id="UP000435877"/>
    </source>
</evidence>
<accession>A0A5S9N7A3</accession>
<evidence type="ECO:0000313" key="2">
    <source>
        <dbReference type="EMBL" id="CAA0080866.1"/>
    </source>
</evidence>
<dbReference type="Proteomes" id="UP000435877">
    <property type="component" value="Unassembled WGS sequence"/>
</dbReference>
<dbReference type="GO" id="GO:0003700">
    <property type="term" value="F:DNA-binding transcription factor activity"/>
    <property type="evidence" value="ECO:0007669"/>
    <property type="project" value="InterPro"/>
</dbReference>
<dbReference type="CDD" id="cd00090">
    <property type="entry name" value="HTH_ARSR"/>
    <property type="match status" value="1"/>
</dbReference>
<dbReference type="OrthoDB" id="194359at2"/>
<protein>
    <recommendedName>
        <fullName evidence="1">HTH marR-type domain-containing protein</fullName>
    </recommendedName>
</protein>
<evidence type="ECO:0000259" key="1">
    <source>
        <dbReference type="Pfam" id="PF12802"/>
    </source>
</evidence>
<evidence type="ECO:0000313" key="5">
    <source>
        <dbReference type="Proteomes" id="UP000439591"/>
    </source>
</evidence>
<evidence type="ECO:0000313" key="3">
    <source>
        <dbReference type="EMBL" id="CAA0085438.1"/>
    </source>
</evidence>
<organism evidence="3 5">
    <name type="scientific">Zhongshania aliphaticivorans</name>
    <dbReference type="NCBI Taxonomy" id="1470434"/>
    <lineage>
        <taxon>Bacteria</taxon>
        <taxon>Pseudomonadati</taxon>
        <taxon>Pseudomonadota</taxon>
        <taxon>Gammaproteobacteria</taxon>
        <taxon>Cellvibrionales</taxon>
        <taxon>Spongiibacteraceae</taxon>
        <taxon>Zhongshania</taxon>
    </lineage>
</organism>
<sequence length="173" mass="18866">MELKPQDTLLALKYWSLNRDGDTASVRDIAEALGISPSEVSKATKRLKASHLVVQRSAGLFVDANALLEWLCYGLRYAYPQEVVGYGRGMPTSWNCPLLNSDLSPPAPAQVWPVSGGSVEGAWVRPIHNAVPIATSKNDRLYKALALVEAIRGGKPRELAIAREMLTQLIKGN</sequence>
<dbReference type="AlphaFoldDB" id="A0A5S9N7A3"/>
<proteinExistence type="predicted"/>
<dbReference type="Gene3D" id="1.10.10.10">
    <property type="entry name" value="Winged helix-like DNA-binding domain superfamily/Winged helix DNA-binding domain"/>
    <property type="match status" value="1"/>
</dbReference>
<dbReference type="Proteomes" id="UP000439591">
    <property type="component" value="Unassembled WGS sequence"/>
</dbReference>